<evidence type="ECO:0000313" key="2">
    <source>
        <dbReference type="Proteomes" id="UP000000709"/>
    </source>
</evidence>
<dbReference type="InParanoid" id="G3AFN9"/>
<dbReference type="EMBL" id="GL996499">
    <property type="protein sequence ID" value="EGW35028.1"/>
    <property type="molecule type" value="Genomic_DNA"/>
</dbReference>
<dbReference type="OrthoDB" id="4022350at2759"/>
<dbReference type="RefSeq" id="XP_007372440.1">
    <property type="nucleotide sequence ID" value="XM_007372378.1"/>
</dbReference>
<dbReference type="GeneID" id="18874964"/>
<proteinExistence type="predicted"/>
<dbReference type="KEGG" id="spaa:SPAPADRAFT_64220"/>
<protein>
    <submittedName>
        <fullName evidence="1">Uncharacterized protein</fullName>
    </submittedName>
</protein>
<dbReference type="OMA" id="ERETMDQ"/>
<dbReference type="AlphaFoldDB" id="G3AFN9"/>
<evidence type="ECO:0000313" key="1">
    <source>
        <dbReference type="EMBL" id="EGW35028.1"/>
    </source>
</evidence>
<dbReference type="HOGENOM" id="CLU_569848_0_0_1"/>
<keyword evidence="2" id="KW-1185">Reference proteome</keyword>
<name>G3AFN9_SPAPN</name>
<dbReference type="Proteomes" id="UP000000709">
    <property type="component" value="Unassembled WGS sequence"/>
</dbReference>
<accession>G3AFN9</accession>
<gene>
    <name evidence="1" type="ORF">SPAPADRAFT_64220</name>
</gene>
<sequence length="473" mass="55237">MGFINPGKSLKKRKLRQSTSITTSASTSEVEYRHKSITNHLTFVDLPNCIIRRIFIEAGPGNNIPLMNKSLRRMLKFDKEYVSEGYWDNLSLVLDMVRKFYAFNLNERLDFDVITKKMEYYTRVISYYKTRCPQNINYKRLVRNHDILRRICLEYTKNAWVLLDKVLSNNFISNRLLDFFTSKYLVGASEESVCKFMTRAEVLFMQKLRLRVVRFKFAEMAMDSAQLANDADSTTIDYNASMEEIVKLVDEWNVNNRSEENIDNPRLSYYDDEKLPVKEIPYQFSFIFDDGFLVAPVDPPSMFRIPATILGNGINSIQKFQLVQRLLLLHPDSLGPVDVILSKTFRHLQPDHIHNFPYRELPVGSIIPQLLSHTQTTGPCFGDVIIDMFRLFDSYTKIDYSIYGDNVDGDTIVQDLSKGCFLLLAFYFTRHTNVDSRPFWTEAIKLRNIQLTQVLSTFEPNPEYDILHNFHRT</sequence>
<reference evidence="1 2" key="1">
    <citation type="journal article" date="2011" name="Proc. Natl. Acad. Sci. U.S.A.">
        <title>Comparative genomics of xylose-fermenting fungi for enhanced biofuel production.</title>
        <authorList>
            <person name="Wohlbach D.J."/>
            <person name="Kuo A."/>
            <person name="Sato T.K."/>
            <person name="Potts K.M."/>
            <person name="Salamov A.A."/>
            <person name="LaButti K.M."/>
            <person name="Sun H."/>
            <person name="Clum A."/>
            <person name="Pangilinan J.L."/>
            <person name="Lindquist E.A."/>
            <person name="Lucas S."/>
            <person name="Lapidus A."/>
            <person name="Jin M."/>
            <person name="Gunawan C."/>
            <person name="Balan V."/>
            <person name="Dale B.E."/>
            <person name="Jeffries T.W."/>
            <person name="Zinkel R."/>
            <person name="Barry K.W."/>
            <person name="Grigoriev I.V."/>
            <person name="Gasch A.P."/>
        </authorList>
    </citation>
    <scope>NUCLEOTIDE SEQUENCE [LARGE SCALE GENOMIC DNA]</scope>
    <source>
        <strain evidence="2">NRRL Y-27907 / 11-Y1</strain>
    </source>
</reference>
<organism evidence="2">
    <name type="scientific">Spathaspora passalidarum (strain NRRL Y-27907 / 11-Y1)</name>
    <dbReference type="NCBI Taxonomy" id="619300"/>
    <lineage>
        <taxon>Eukaryota</taxon>
        <taxon>Fungi</taxon>
        <taxon>Dikarya</taxon>
        <taxon>Ascomycota</taxon>
        <taxon>Saccharomycotina</taxon>
        <taxon>Pichiomycetes</taxon>
        <taxon>Debaryomycetaceae</taxon>
        <taxon>Spathaspora</taxon>
    </lineage>
</organism>
<dbReference type="eggNOG" id="ENOG502RJ5A">
    <property type="taxonomic scope" value="Eukaryota"/>
</dbReference>